<reference evidence="4" key="1">
    <citation type="journal article" date="2019" name="Int. J. Syst. Evol. Microbiol.">
        <title>The Global Catalogue of Microorganisms (GCM) 10K type strain sequencing project: providing services to taxonomists for standard genome sequencing and annotation.</title>
        <authorList>
            <consortium name="The Broad Institute Genomics Platform"/>
            <consortium name="The Broad Institute Genome Sequencing Center for Infectious Disease"/>
            <person name="Wu L."/>
            <person name="Ma J."/>
        </authorList>
    </citation>
    <scope>NUCLEOTIDE SEQUENCE [LARGE SCALE GENOMIC DNA]</scope>
    <source>
        <strain evidence="4">NBRC 108728</strain>
    </source>
</reference>
<evidence type="ECO:0000313" key="3">
    <source>
        <dbReference type="EMBL" id="BDZ49459.1"/>
    </source>
</evidence>
<organism evidence="3 4">
    <name type="scientific">Frondihabitans sucicola</name>
    <dbReference type="NCBI Taxonomy" id="1268041"/>
    <lineage>
        <taxon>Bacteria</taxon>
        <taxon>Bacillati</taxon>
        <taxon>Actinomycetota</taxon>
        <taxon>Actinomycetes</taxon>
        <taxon>Micrococcales</taxon>
        <taxon>Microbacteriaceae</taxon>
        <taxon>Frondihabitans</taxon>
    </lineage>
</organism>
<feature type="domain" description="NAD-dependent epimerase/dehydratase" evidence="1">
    <location>
        <begin position="9"/>
        <end position="127"/>
    </location>
</feature>
<protein>
    <submittedName>
        <fullName evidence="3">NAD-dependent epimerase</fullName>
    </submittedName>
</protein>
<gene>
    <name evidence="3" type="ORF">GCM10025867_17000</name>
</gene>
<keyword evidence="4" id="KW-1185">Reference proteome</keyword>
<dbReference type="InterPro" id="IPR001509">
    <property type="entry name" value="Epimerase_deHydtase"/>
</dbReference>
<dbReference type="InterPro" id="IPR036291">
    <property type="entry name" value="NAD(P)-bd_dom_sf"/>
</dbReference>
<dbReference type="Pfam" id="PF01370">
    <property type="entry name" value="Epimerase"/>
    <property type="match status" value="1"/>
</dbReference>
<feature type="domain" description="DUF1731" evidence="2">
    <location>
        <begin position="272"/>
        <end position="318"/>
    </location>
</feature>
<dbReference type="InterPro" id="IPR013549">
    <property type="entry name" value="DUF1731"/>
</dbReference>
<dbReference type="Pfam" id="PF08338">
    <property type="entry name" value="DUF1731"/>
    <property type="match status" value="1"/>
</dbReference>
<dbReference type="EMBL" id="AP027732">
    <property type="protein sequence ID" value="BDZ49459.1"/>
    <property type="molecule type" value="Genomic_DNA"/>
</dbReference>
<dbReference type="Proteomes" id="UP001321486">
    <property type="component" value="Chromosome"/>
</dbReference>
<evidence type="ECO:0000259" key="2">
    <source>
        <dbReference type="Pfam" id="PF08338"/>
    </source>
</evidence>
<evidence type="ECO:0000313" key="4">
    <source>
        <dbReference type="Proteomes" id="UP001321486"/>
    </source>
</evidence>
<accession>A0ABM8GMM6</accession>
<name>A0ABM8GMM6_9MICO</name>
<dbReference type="RefSeq" id="WP_286346247.1">
    <property type="nucleotide sequence ID" value="NZ_AP027732.1"/>
</dbReference>
<dbReference type="SUPFAM" id="SSF51735">
    <property type="entry name" value="NAD(P)-binding Rossmann-fold domains"/>
    <property type="match status" value="1"/>
</dbReference>
<evidence type="ECO:0000259" key="1">
    <source>
        <dbReference type="Pfam" id="PF01370"/>
    </source>
</evidence>
<dbReference type="PANTHER" id="PTHR11092:SF0">
    <property type="entry name" value="EPIMERASE FAMILY PROTEIN SDR39U1"/>
    <property type="match status" value="1"/>
</dbReference>
<proteinExistence type="predicted"/>
<sequence length="326" mass="35403">MSEKKQDRIVLAGASGFIGSSLTEAFRRDGADVKLIGRRGPDASWGDTAAITRLVDGADLVVNLAGKSVDCRYGEANRQEILRSRIETTRELATAIAAAASPPPLWLNSSTATIYRHAEDRPMTESTGEIGTGFSVSIATTWEKEFFASSLPETRKVALRMAIVLGDGSALVPLITLARFGLGGPQIDGHWPASSARRAAGTYHAFGARGGLQKFSWIHIDDVLGSIRFLRAHPELEGVVNLSSPNPSDNRTMMRDLRHALGVRLGLPAWRWMLELGTAAIRTEVELVLKSRWVVPERLVAAGYEFEHPHLDETLKSIVAERSAAA</sequence>
<dbReference type="Gene3D" id="3.40.50.720">
    <property type="entry name" value="NAD(P)-binding Rossmann-like Domain"/>
    <property type="match status" value="1"/>
</dbReference>
<dbReference type="PANTHER" id="PTHR11092">
    <property type="entry name" value="SUGAR NUCLEOTIDE EPIMERASE RELATED"/>
    <property type="match status" value="1"/>
</dbReference>